<comment type="caution">
    <text evidence="1">The sequence shown here is derived from an EMBL/GenBank/DDBJ whole genome shotgun (WGS) entry which is preliminary data.</text>
</comment>
<organism evidence="1 2">
    <name type="scientific">Prevotella disiens JCM 6334 = ATCC 29426</name>
    <dbReference type="NCBI Taxonomy" id="1235811"/>
    <lineage>
        <taxon>Bacteria</taxon>
        <taxon>Pseudomonadati</taxon>
        <taxon>Bacteroidota</taxon>
        <taxon>Bacteroidia</taxon>
        <taxon>Bacteroidales</taxon>
        <taxon>Prevotellaceae</taxon>
        <taxon>Prevotella</taxon>
    </lineage>
</organism>
<evidence type="ECO:0000313" key="1">
    <source>
        <dbReference type="EMBL" id="ERJ77345.1"/>
    </source>
</evidence>
<evidence type="ECO:0000313" key="2">
    <source>
        <dbReference type="Proteomes" id="UP000016660"/>
    </source>
</evidence>
<name>A0ABP2Y7Q8_9BACT</name>
<gene>
    <name evidence="1" type="ORF">HMPREF0653_01148</name>
</gene>
<protein>
    <submittedName>
        <fullName evidence="1">Uncharacterized protein</fullName>
    </submittedName>
</protein>
<reference evidence="1 2" key="1">
    <citation type="submission" date="2013-06" db="EMBL/GenBank/DDBJ databases">
        <authorList>
            <person name="Weinstock G."/>
            <person name="Sodergren E."/>
            <person name="Lobos E.A."/>
            <person name="Fulton L."/>
            <person name="Fulton R."/>
            <person name="Courtney L."/>
            <person name="Fronick C."/>
            <person name="O'Laughlin M."/>
            <person name="Godfrey J."/>
            <person name="Wilson R.M."/>
            <person name="Miner T."/>
            <person name="Farmer C."/>
            <person name="Delehaunty K."/>
            <person name="Cordes M."/>
            <person name="Minx P."/>
            <person name="Tomlinson C."/>
            <person name="Chen J."/>
            <person name="Wollam A."/>
            <person name="Pepin K.H."/>
            <person name="Bhonagiri V."/>
            <person name="Zhang X."/>
            <person name="Warren W."/>
            <person name="Mitreva M."/>
            <person name="Mardis E.R."/>
            <person name="Wilson R.K."/>
        </authorList>
    </citation>
    <scope>NUCLEOTIDE SEQUENCE [LARGE SCALE GENOMIC DNA]</scope>
    <source>
        <strain evidence="1 2">ATCC 29426</strain>
    </source>
</reference>
<sequence length="43" mass="5062">MYLCIIKAAINTCIFVNEATQYLIYCRGRKSHFYIKKDIFAVV</sequence>
<proteinExistence type="predicted"/>
<keyword evidence="2" id="KW-1185">Reference proteome</keyword>
<accession>A0ABP2Y7Q8</accession>
<dbReference type="EMBL" id="AWUY01000081">
    <property type="protein sequence ID" value="ERJ77345.1"/>
    <property type="molecule type" value="Genomic_DNA"/>
</dbReference>
<dbReference type="Proteomes" id="UP000016660">
    <property type="component" value="Unassembled WGS sequence"/>
</dbReference>